<dbReference type="AlphaFoldDB" id="A0AAF5D207"/>
<evidence type="ECO:0000256" key="1">
    <source>
        <dbReference type="SAM" id="Phobius"/>
    </source>
</evidence>
<evidence type="ECO:0008006" key="4">
    <source>
        <dbReference type="Google" id="ProtNLM"/>
    </source>
</evidence>
<evidence type="ECO:0000313" key="3">
    <source>
        <dbReference type="WBParaSite" id="TCONS_00004494.p1"/>
    </source>
</evidence>
<organism evidence="2 3">
    <name type="scientific">Strongyloides stercoralis</name>
    <name type="common">Threadworm</name>
    <dbReference type="NCBI Taxonomy" id="6248"/>
    <lineage>
        <taxon>Eukaryota</taxon>
        <taxon>Metazoa</taxon>
        <taxon>Ecdysozoa</taxon>
        <taxon>Nematoda</taxon>
        <taxon>Chromadorea</taxon>
        <taxon>Rhabditida</taxon>
        <taxon>Tylenchina</taxon>
        <taxon>Panagrolaimomorpha</taxon>
        <taxon>Strongyloidoidea</taxon>
        <taxon>Strongyloididae</taxon>
        <taxon>Strongyloides</taxon>
    </lineage>
</organism>
<dbReference type="WBParaSite" id="TCONS_00004494.p1">
    <property type="protein sequence ID" value="TCONS_00004494.p1"/>
    <property type="gene ID" value="XLOC_002011"/>
</dbReference>
<protein>
    <recommendedName>
        <fullName evidence="4">DUF19 domain-containing protein</fullName>
    </recommendedName>
</protein>
<accession>A0AAF5D207</accession>
<sequence>IFRSIYIIYQKYWTITEEYCFQNIFKMNVLLILLSISFIYINAQDCSNPRGAKPVFANYLNCIKKSLDSDYGGFEKEMQEHYREAASKCFSSSISEANKKERCVLTLNDLNSKAWDRNGPLRDCSICRTFASGAIKAILNTPADDQKCIRREISKAIAREADYCVSKKMANFPGIPEIPDLEEASFHFKEDVMNSISDFILVQSRLAFCGERKPNRAKNTKKCLKKPFDGFLEKHCQVIKSCDQQLPSNCLNHVQQARDATCDCVDEARTDLKRRISSISQAIQESINGGRSSPSIGSLSKVDVCVASIKEQMITPVNNWVNVIDDALGRCIKAKPTGQSLGIESLLNVGCRKVIADTTGTASSQLKTGFDFINNLIDAMVERSGRFCNKGNC</sequence>
<evidence type="ECO:0000313" key="2">
    <source>
        <dbReference type="Proteomes" id="UP000035681"/>
    </source>
</evidence>
<name>A0AAF5D207_STRER</name>
<reference evidence="3" key="1">
    <citation type="submission" date="2024-02" db="UniProtKB">
        <authorList>
            <consortium name="WormBaseParasite"/>
        </authorList>
    </citation>
    <scope>IDENTIFICATION</scope>
</reference>
<feature type="transmembrane region" description="Helical" evidence="1">
    <location>
        <begin position="20"/>
        <end position="41"/>
    </location>
</feature>
<keyword evidence="2" id="KW-1185">Reference proteome</keyword>
<dbReference type="Proteomes" id="UP000035681">
    <property type="component" value="Unplaced"/>
</dbReference>
<keyword evidence="1" id="KW-0812">Transmembrane</keyword>
<proteinExistence type="predicted"/>
<keyword evidence="1" id="KW-1133">Transmembrane helix</keyword>
<keyword evidence="1" id="KW-0472">Membrane</keyword>